<feature type="compositionally biased region" description="Low complexity" evidence="1">
    <location>
        <begin position="1464"/>
        <end position="1481"/>
    </location>
</feature>
<feature type="region of interest" description="Disordered" evidence="1">
    <location>
        <begin position="248"/>
        <end position="277"/>
    </location>
</feature>
<gene>
    <name evidence="2" type="ORF">TVY486_0304690</name>
</gene>
<sequence>MQGALPCLGKEATTNDVQSLMKQDQYRTVRRVCVNTSNCDGYHKMLQSVRMQFLHSAPPRRGDRLPPIADASQRPASKSCRAPARFSAGLTFRAGNDGVPKEDAHELAHHPSLSMLEEDDRQRIAESEVWERHVLHQMMVVRYVTFVLREELDELEFAEREQRGAVAFEEEEERHWLQNESEASFQLGVYKEALLAKKEKERRLQESDALYPSPASGGAIHTPDAKSDARRILQQYVRLKHRSDSVVHCHLPDRESRSDMQSEPRSMSRQMSQSRSDRCRYSKGRLSVVSVHPVLRVQQSSNICNALGIAAYVGLMEKDTEGRRMLEQREEEDYADIMTLFREQMSLMLTWQHKRMHLERLLYWKGQREERQQKERRELELRALKPRDRRLSLRSELAMQETELRSVVSVEEEGHRAALEESYRDALVLVWARLLEVEERHACLNIVREEELDAQLHVQQLEMELRGAIVSEWRNNVLVVPEQIRLLEDLNRAWVMHGPQILTIQRAFRGWREKQLGWRYAHREIGRVIQERRDRMKISRGLNALSEFKMSLMTELATVQRELDVQRGLQQAELQEEEARKSAVICAEEGWEVGLLQRTSQRELVNDIILPRRRQCVEGEVDNRREIDVSEEFEWMRLTRVFSECAKIIDRKAELEKSEEAQRTVVEEEQQYGLSCLSNLEMDGRELLHITAMYNRLQQEEDRSSLASALLDEKQAQIDSMSIGLAAQYWKFVYTALDIEACDVSPRNVMFQEFVASGMRLFLEESLRFHQRLAGKLMHRYLVYFNLHFKALKENVIDCCHETLTKQSKMSVIVPRKAELEKSEEAQRTVVEEEQQYGLSCLSNLEMDGRELLHITAMYNRLQQEEDRSSLASALLDEKQAQIDSMSIGLAAQYWKFVYTALDIEACDVSPRNVMFQEFVASGIRLFLEESLRFHQRLADKLIQSHLAVLCSTQIEVLSMNETDARNSILRLESLEWPSFREEAVRTLSADLRGLLHKIGAANRIKVFYRRYRAGKVGRSGLRLYLRETFRVAREKAQLENISNEQRSHVNHCRDLLRRAEEEQYFYTMKTIRMKMDVLVNKSEPRERDEIEKLEELMYSIMLRNDGLRRFSQDSDPITTLHQMESYERVSISLEWQMIFDHVLVHMKKRVTLDVMATKVQRHWKHFLLRRRRKAFFEVYSSAIVHEEMLSRMEIEVNELEDFFVCMVKPMECYCALWEYLHNDVPVFLQRMCFDIGYSVCIEEDEWRCRMLLLWRMRHSYHETSVEAEEAANRELLEKIEFSNGVQRVEVIDDESAVRDSLWNERVFFLLRMTLKSERERRVVTGLEYSRSVLQMEEGGQRKRISMDYNQGIDRLYCLNTEQLQCVGQEEDELEVPHTASGAGRNTTLNETGPLADNLRDPVQGDAVEPQETCADPSLCEAIQEQGPYGVGGDGSGGNLQTDAEGNTNVLELDEARGPVGGLPESAGSSVPVSSPSSAAVQEPNAVEGTGEGVGRDTASGARSACEDSNVSGSSQVDVDNVAQSVEVYLLREEQMECELTTPVKVVVSARVEYDGEAPDDSDTCVNVEPPEATSGVSAMDEEVNMEMEEL</sequence>
<feature type="region of interest" description="Disordered" evidence="1">
    <location>
        <begin position="57"/>
        <end position="79"/>
    </location>
</feature>
<feature type="region of interest" description="Disordered" evidence="1">
    <location>
        <begin position="205"/>
        <end position="226"/>
    </location>
</feature>
<feature type="compositionally biased region" description="Gly residues" evidence="1">
    <location>
        <begin position="1429"/>
        <end position="1438"/>
    </location>
</feature>
<feature type="compositionally biased region" description="Basic and acidic residues" evidence="1">
    <location>
        <begin position="248"/>
        <end position="262"/>
    </location>
</feature>
<organism evidence="2">
    <name type="scientific">Trypanosoma vivax (strain Y486)</name>
    <dbReference type="NCBI Taxonomy" id="1055687"/>
    <lineage>
        <taxon>Eukaryota</taxon>
        <taxon>Discoba</taxon>
        <taxon>Euglenozoa</taxon>
        <taxon>Kinetoplastea</taxon>
        <taxon>Metakinetoplastina</taxon>
        <taxon>Trypanosomatida</taxon>
        <taxon>Trypanosomatidae</taxon>
        <taxon>Trypanosoma</taxon>
        <taxon>Duttonella</taxon>
    </lineage>
</organism>
<dbReference type="VEuPathDB" id="TriTrypDB:TvY486_0304690"/>
<feature type="region of interest" description="Disordered" evidence="1">
    <location>
        <begin position="1456"/>
        <end position="1516"/>
    </location>
</feature>
<protein>
    <submittedName>
        <fullName evidence="2">Uncharacterized protein</fullName>
    </submittedName>
</protein>
<feature type="compositionally biased region" description="Polar residues" evidence="1">
    <location>
        <begin position="1507"/>
        <end position="1516"/>
    </location>
</feature>
<feature type="region of interest" description="Disordered" evidence="1">
    <location>
        <begin position="1556"/>
        <end position="1591"/>
    </location>
</feature>
<proteinExistence type="predicted"/>
<accession>G0TTL7</accession>
<dbReference type="EMBL" id="HE573019">
    <property type="protein sequence ID" value="CCC47298.1"/>
    <property type="molecule type" value="Genomic_DNA"/>
</dbReference>
<evidence type="ECO:0000256" key="1">
    <source>
        <dbReference type="SAM" id="MobiDB-lite"/>
    </source>
</evidence>
<reference evidence="2" key="1">
    <citation type="journal article" date="2012" name="Proc. Natl. Acad. Sci. U.S.A.">
        <title>Antigenic diversity is generated by distinct evolutionary mechanisms in African trypanosome species.</title>
        <authorList>
            <person name="Jackson A.P."/>
            <person name="Berry A."/>
            <person name="Aslett M."/>
            <person name="Allison H.C."/>
            <person name="Burton P."/>
            <person name="Vavrova-Anderson J."/>
            <person name="Brown R."/>
            <person name="Browne H."/>
            <person name="Corton N."/>
            <person name="Hauser H."/>
            <person name="Gamble J."/>
            <person name="Gilderthorp R."/>
            <person name="Marcello L."/>
            <person name="McQuillan J."/>
            <person name="Otto T.D."/>
            <person name="Quail M.A."/>
            <person name="Sanders M.J."/>
            <person name="van Tonder A."/>
            <person name="Ginger M.L."/>
            <person name="Field M.C."/>
            <person name="Barry J.D."/>
            <person name="Hertz-Fowler C."/>
            <person name="Berriman M."/>
        </authorList>
    </citation>
    <scope>NUCLEOTIDE SEQUENCE</scope>
    <source>
        <strain evidence="2">Y486</strain>
    </source>
</reference>
<feature type="compositionally biased region" description="Acidic residues" evidence="1">
    <location>
        <begin position="1580"/>
        <end position="1591"/>
    </location>
</feature>
<name>G0TTL7_TRYVY</name>
<evidence type="ECO:0000313" key="2">
    <source>
        <dbReference type="EMBL" id="CCC47298.1"/>
    </source>
</evidence>
<feature type="region of interest" description="Disordered" evidence="1">
    <location>
        <begin position="1425"/>
        <end position="1444"/>
    </location>
</feature>
<feature type="compositionally biased region" description="Low complexity" evidence="1">
    <location>
        <begin position="263"/>
        <end position="274"/>
    </location>
</feature>